<evidence type="ECO:0000256" key="3">
    <source>
        <dbReference type="ARBA" id="ARBA00022679"/>
    </source>
</evidence>
<proteinExistence type="predicted"/>
<dbReference type="GO" id="GO:0016746">
    <property type="term" value="F:acyltransferase activity"/>
    <property type="evidence" value="ECO:0007669"/>
    <property type="project" value="UniProtKB-KW"/>
</dbReference>
<keyword evidence="7" id="KW-1185">Reference proteome</keyword>
<dbReference type="PANTHER" id="PTHR37323">
    <property type="entry name" value="GCN5-RELATED N-ACETYLTRANSFERASE"/>
    <property type="match status" value="1"/>
</dbReference>
<evidence type="ECO:0000313" key="7">
    <source>
        <dbReference type="Proteomes" id="UP000587527"/>
    </source>
</evidence>
<dbReference type="Proteomes" id="UP000587527">
    <property type="component" value="Unassembled WGS sequence"/>
</dbReference>
<evidence type="ECO:0000256" key="2">
    <source>
        <dbReference type="ARBA" id="ARBA00022516"/>
    </source>
</evidence>
<keyword evidence="4" id="KW-0443">Lipid metabolism</keyword>
<sequence>MTILLTAAPTGYSALIASDAATVEAAQKLRYQVFAEELGATLHSEVAGSDVDEFDAYCDHLVVRHDASGEVVGTYRLLPPQRAVWLGRRYAETEFDMGGLTVLRDKLVEAGRSCVAPDHRNGAVINIMWAGIASYLARGGHRWLGGCASVPLADGGVTAAGVRGLTQKHLSPPELRVTPHAPWLPSAEPVGRVAVPPLLKGYLRLGAWVCGEPAYDRDFDCADFYVLLNLDRIDSKYLRHFGIESV</sequence>
<accession>A0A841BXD6</accession>
<dbReference type="EMBL" id="JACHMN010000002">
    <property type="protein sequence ID" value="MBB5871809.1"/>
    <property type="molecule type" value="Genomic_DNA"/>
</dbReference>
<comment type="pathway">
    <text evidence="1">Lipid metabolism.</text>
</comment>
<dbReference type="PANTHER" id="PTHR37323:SF1">
    <property type="entry name" value="L-ORNITHINE N(ALPHA)-ACYLTRANSFERASE"/>
    <property type="match status" value="1"/>
</dbReference>
<gene>
    <name evidence="6" type="ORF">F4553_005188</name>
</gene>
<organism evidence="6 7">
    <name type="scientific">Allocatelliglobosispora scoriae</name>
    <dbReference type="NCBI Taxonomy" id="643052"/>
    <lineage>
        <taxon>Bacteria</taxon>
        <taxon>Bacillati</taxon>
        <taxon>Actinomycetota</taxon>
        <taxon>Actinomycetes</taxon>
        <taxon>Micromonosporales</taxon>
        <taxon>Micromonosporaceae</taxon>
        <taxon>Allocatelliglobosispora</taxon>
    </lineage>
</organism>
<evidence type="ECO:0000256" key="4">
    <source>
        <dbReference type="ARBA" id="ARBA00023098"/>
    </source>
</evidence>
<evidence type="ECO:0000313" key="6">
    <source>
        <dbReference type="EMBL" id="MBB5871809.1"/>
    </source>
</evidence>
<reference evidence="6 7" key="1">
    <citation type="submission" date="2020-08" db="EMBL/GenBank/DDBJ databases">
        <title>Sequencing the genomes of 1000 actinobacteria strains.</title>
        <authorList>
            <person name="Klenk H.-P."/>
        </authorList>
    </citation>
    <scope>NUCLEOTIDE SEQUENCE [LARGE SCALE GENOMIC DNA]</scope>
    <source>
        <strain evidence="6 7">DSM 45362</strain>
    </source>
</reference>
<keyword evidence="5" id="KW-0012">Acyltransferase</keyword>
<dbReference type="RefSeq" id="WP_184840105.1">
    <property type="nucleotide sequence ID" value="NZ_JACHMN010000002.1"/>
</dbReference>
<dbReference type="AlphaFoldDB" id="A0A841BXD6"/>
<keyword evidence="3" id="KW-0808">Transferase</keyword>
<keyword evidence="2" id="KW-0444">Lipid biosynthesis</keyword>
<comment type="caution">
    <text evidence="6">The sequence shown here is derived from an EMBL/GenBank/DDBJ whole genome shotgun (WGS) entry which is preliminary data.</text>
</comment>
<dbReference type="InterPro" id="IPR016181">
    <property type="entry name" value="Acyl_CoA_acyltransferase"/>
</dbReference>
<dbReference type="GO" id="GO:0006629">
    <property type="term" value="P:lipid metabolic process"/>
    <property type="evidence" value="ECO:0007669"/>
    <property type="project" value="UniProtKB-KW"/>
</dbReference>
<dbReference type="SUPFAM" id="SSF55729">
    <property type="entry name" value="Acyl-CoA N-acyltransferases (Nat)"/>
    <property type="match status" value="1"/>
</dbReference>
<evidence type="ECO:0000256" key="1">
    <source>
        <dbReference type="ARBA" id="ARBA00005189"/>
    </source>
</evidence>
<dbReference type="Pfam" id="PF13444">
    <property type="entry name" value="Acetyltransf_5"/>
    <property type="match status" value="1"/>
</dbReference>
<protein>
    <submittedName>
        <fullName evidence="6">Putative hemolysin</fullName>
    </submittedName>
</protein>
<dbReference type="InterPro" id="IPR052351">
    <property type="entry name" value="Ornithine_N-alpha-AT"/>
</dbReference>
<name>A0A841BXD6_9ACTN</name>
<evidence type="ECO:0000256" key="5">
    <source>
        <dbReference type="ARBA" id="ARBA00023315"/>
    </source>
</evidence>
<dbReference type="Gene3D" id="3.40.630.30">
    <property type="match status" value="1"/>
</dbReference>